<dbReference type="CDD" id="cd09272">
    <property type="entry name" value="RNase_HI_RT_Ty1"/>
    <property type="match status" value="1"/>
</dbReference>
<name>A0AAW2KXJ2_9LAMI</name>
<gene>
    <name evidence="2" type="ORF">Scaly_2917300</name>
</gene>
<evidence type="ECO:0000259" key="1">
    <source>
        <dbReference type="Pfam" id="PF07727"/>
    </source>
</evidence>
<dbReference type="Pfam" id="PF07727">
    <property type="entry name" value="RVT_2"/>
    <property type="match status" value="1"/>
</dbReference>
<accession>A0AAW2KXJ2</accession>
<reference evidence="2" key="1">
    <citation type="submission" date="2020-06" db="EMBL/GenBank/DDBJ databases">
        <authorList>
            <person name="Li T."/>
            <person name="Hu X."/>
            <person name="Zhang T."/>
            <person name="Song X."/>
            <person name="Zhang H."/>
            <person name="Dai N."/>
            <person name="Sheng W."/>
            <person name="Hou X."/>
            <person name="Wei L."/>
        </authorList>
    </citation>
    <scope>NUCLEOTIDE SEQUENCE</scope>
    <source>
        <strain evidence="2">KEN8</strain>
        <tissue evidence="2">Leaf</tissue>
    </source>
</reference>
<sequence length="469" mass="53621">MAKNNVWELVDLPTGRKTIGNKWVLKVKRKADGSIDKFKARLVAKGYNQKEGIDYKETFSPVVRFASVRLILAIVAHLDLELFQMDVKTAFLNGELDEEIYMDQPEGFQEMGLKHKVCRLKRSIYGLKQSSRQWYYRFHRAITSIGFTMIEEDHCVYVKRSVKNFLILSLYVDILLAGNNMKMIVATQKWLSSTFEMKDMGEAEYILGVKVHRDRSKKLLSLSQETYIKRIIERFRMHNANPVDTPMDKSCVLSKELCPKTEEEKKRMTKIPYASAVGSLMYAMMCTRPDLCVAVGMVSSLRLVGYSDADGSADRDELKSTLGYAFLLGGAAITWCSKKQPCISLSTMEAEYVASTIAYAKDPKYHGRTKHIDTRYHFIRDSITQGEVVLRHIPTNDMITDPFTKLLRRDAFHRHLDDATLACYPMTMSDAVCRNMFRKAVKAKLIDVRGRGRTELVKHLCSIVHSPGD</sequence>
<dbReference type="SUPFAM" id="SSF56672">
    <property type="entry name" value="DNA/RNA polymerases"/>
    <property type="match status" value="1"/>
</dbReference>
<comment type="caution">
    <text evidence="2">The sequence shown here is derived from an EMBL/GenBank/DDBJ whole genome shotgun (WGS) entry which is preliminary data.</text>
</comment>
<evidence type="ECO:0000313" key="2">
    <source>
        <dbReference type="EMBL" id="KAL0311685.1"/>
    </source>
</evidence>
<feature type="domain" description="Reverse transcriptase Ty1/copia-type" evidence="1">
    <location>
        <begin position="4"/>
        <end position="248"/>
    </location>
</feature>
<dbReference type="AlphaFoldDB" id="A0AAW2KXJ2"/>
<dbReference type="EMBL" id="JACGWM010000160">
    <property type="protein sequence ID" value="KAL0311685.1"/>
    <property type="molecule type" value="Genomic_DNA"/>
</dbReference>
<dbReference type="InterPro" id="IPR013103">
    <property type="entry name" value="RVT_2"/>
</dbReference>
<dbReference type="InterPro" id="IPR043502">
    <property type="entry name" value="DNA/RNA_pol_sf"/>
</dbReference>
<protein>
    <submittedName>
        <fullName evidence="2">Retrovirus-related Pol polyprotein from transposon TNT 1-94</fullName>
    </submittedName>
</protein>
<organism evidence="2">
    <name type="scientific">Sesamum calycinum</name>
    <dbReference type="NCBI Taxonomy" id="2727403"/>
    <lineage>
        <taxon>Eukaryota</taxon>
        <taxon>Viridiplantae</taxon>
        <taxon>Streptophyta</taxon>
        <taxon>Embryophyta</taxon>
        <taxon>Tracheophyta</taxon>
        <taxon>Spermatophyta</taxon>
        <taxon>Magnoliopsida</taxon>
        <taxon>eudicotyledons</taxon>
        <taxon>Gunneridae</taxon>
        <taxon>Pentapetalae</taxon>
        <taxon>asterids</taxon>
        <taxon>lamiids</taxon>
        <taxon>Lamiales</taxon>
        <taxon>Pedaliaceae</taxon>
        <taxon>Sesamum</taxon>
    </lineage>
</organism>
<dbReference type="PANTHER" id="PTHR11439">
    <property type="entry name" value="GAG-POL-RELATED RETROTRANSPOSON"/>
    <property type="match status" value="1"/>
</dbReference>
<proteinExistence type="predicted"/>
<dbReference type="PANTHER" id="PTHR11439:SF467">
    <property type="entry name" value="INTEGRASE CATALYTIC DOMAIN-CONTAINING PROTEIN"/>
    <property type="match status" value="1"/>
</dbReference>
<reference evidence="2" key="2">
    <citation type="journal article" date="2024" name="Plant">
        <title>Genomic evolution and insights into agronomic trait innovations of Sesamum species.</title>
        <authorList>
            <person name="Miao H."/>
            <person name="Wang L."/>
            <person name="Qu L."/>
            <person name="Liu H."/>
            <person name="Sun Y."/>
            <person name="Le M."/>
            <person name="Wang Q."/>
            <person name="Wei S."/>
            <person name="Zheng Y."/>
            <person name="Lin W."/>
            <person name="Duan Y."/>
            <person name="Cao H."/>
            <person name="Xiong S."/>
            <person name="Wang X."/>
            <person name="Wei L."/>
            <person name="Li C."/>
            <person name="Ma Q."/>
            <person name="Ju M."/>
            <person name="Zhao R."/>
            <person name="Li G."/>
            <person name="Mu C."/>
            <person name="Tian Q."/>
            <person name="Mei H."/>
            <person name="Zhang T."/>
            <person name="Gao T."/>
            <person name="Zhang H."/>
        </authorList>
    </citation>
    <scope>NUCLEOTIDE SEQUENCE</scope>
    <source>
        <strain evidence="2">KEN8</strain>
    </source>
</reference>